<evidence type="ECO:0000313" key="1">
    <source>
        <dbReference type="EMBL" id="ARK07536.1"/>
    </source>
</evidence>
<gene>
    <name evidence="1" type="ORF">LAV_00161</name>
</gene>
<proteinExistence type="predicted"/>
<name>A0A1W6DXE8_9CAUD</name>
<evidence type="ECO:0000313" key="2">
    <source>
        <dbReference type="Proteomes" id="UP000223906"/>
    </source>
</evidence>
<dbReference type="EMBL" id="KY629563">
    <property type="protein sequence ID" value="ARK07536.1"/>
    <property type="molecule type" value="Genomic_DNA"/>
</dbReference>
<dbReference type="Proteomes" id="UP000223906">
    <property type="component" value="Segment"/>
</dbReference>
<protein>
    <submittedName>
        <fullName evidence="1">Uncharacterized protein</fullName>
    </submittedName>
</protein>
<accession>A0A1W6DXE8</accession>
<keyword evidence="2" id="KW-1185">Reference proteome</keyword>
<organism evidence="1 2">
    <name type="scientific">Sphingobium phage Lacusarx</name>
    <dbReference type="NCBI Taxonomy" id="1980139"/>
    <lineage>
        <taxon>Viruses</taxon>
        <taxon>Duplodnaviria</taxon>
        <taxon>Heunggongvirae</taxon>
        <taxon>Uroviricota</taxon>
        <taxon>Caudoviricetes</taxon>
        <taxon>Lacusarxvirus</taxon>
        <taxon>Lacusarxvirus lacusarx</taxon>
    </lineage>
</organism>
<sequence>MTPHASHVVTDISDVSPRFDLVCGICQRTDNELIDRCPVPFDVQAWNLHLRQIIEHIDAMERHARRTEDAQFAALNVTINRLRKRVEDSKI</sequence>
<reference evidence="1 2" key="1">
    <citation type="submission" date="2017-02" db="EMBL/GenBank/DDBJ databases">
        <title>The first characterized phage against a member of the ecologically important #sphingomonads reveals high dissimilarity against all other known phages.</title>
        <authorList>
            <person name="Nielsen T.K."/>
            <person name="Carstens A.B."/>
            <person name="Kot W."/>
            <person name="Lametsch R."/>
            <person name="Neve H."/>
            <person name="Hansen L.H."/>
        </authorList>
    </citation>
    <scope>NUCLEOTIDE SEQUENCE [LARGE SCALE GENOMIC DNA]</scope>
</reference>